<dbReference type="EMBL" id="CALNXK010000970">
    <property type="protein sequence ID" value="CAH3191009.1"/>
    <property type="molecule type" value="Genomic_DNA"/>
</dbReference>
<reference evidence="3 4" key="1">
    <citation type="submission" date="2022-05" db="EMBL/GenBank/DDBJ databases">
        <authorList>
            <consortium name="Genoscope - CEA"/>
            <person name="William W."/>
        </authorList>
    </citation>
    <scope>NUCLEOTIDE SEQUENCE [LARGE SCALE GENOMIC DNA]</scope>
</reference>
<comment type="caution">
    <text evidence="3">The sequence shown here is derived from an EMBL/GenBank/DDBJ whole genome shotgun (WGS) entry which is preliminary data.</text>
</comment>
<feature type="non-terminal residue" evidence="3">
    <location>
        <position position="1"/>
    </location>
</feature>
<keyword evidence="1" id="KW-0812">Transmembrane</keyword>
<sequence>IAQPQYRAWLAWYVIILNGFRLINVLIIFFRGTITSEGTYWALKRGSTHVFFPPNAVSQPTLIVAHRWKCSARSPPLQEHESVVSNVIEISTKTGDELKFDAKAKLVLSHSAPDLQGYELVIKKLIDWKSNEWEEVDGTKALQCLKAVEEDFPPHPRDVPEFFFPVAQADITECSTYAVVCRLKPSPAYAITSSGGSFSHPDYPRVTVTIPENAVIPEAKIPLVLKVQEVPGEEFKDQDVFLGPILRVSCSQIVEFSKPVTIQLPVSLRSDQERIPVPSTCRVRVLFLNSDDEEKKWIEITDGLKCPVHFDGTFVRFQVERFSGYTCVFEWYKEDFSLSGVITYLTSLIWKQPLLGVFFSYFNELDRAYSQDVLHLICCPAHMRERVVQELENANVVPSEENSRKKLIPGYDKAFVFVSGGITPAEIEDMEDFHLMYVQALLHKAGF</sequence>
<evidence type="ECO:0000256" key="1">
    <source>
        <dbReference type="SAM" id="Phobius"/>
    </source>
</evidence>
<keyword evidence="1" id="KW-1133">Transmembrane helix</keyword>
<organism evidence="3 4">
    <name type="scientific">Porites lobata</name>
    <dbReference type="NCBI Taxonomy" id="104759"/>
    <lineage>
        <taxon>Eukaryota</taxon>
        <taxon>Metazoa</taxon>
        <taxon>Cnidaria</taxon>
        <taxon>Anthozoa</taxon>
        <taxon>Hexacorallia</taxon>
        <taxon>Scleractinia</taxon>
        <taxon>Fungiina</taxon>
        <taxon>Poritidae</taxon>
        <taxon>Porites</taxon>
    </lineage>
</organism>
<name>A0ABN8SKM8_9CNID</name>
<dbReference type="Gene3D" id="2.60.220.30">
    <property type="match status" value="2"/>
</dbReference>
<feature type="transmembrane region" description="Helical" evidence="1">
    <location>
        <begin position="9"/>
        <end position="30"/>
    </location>
</feature>
<dbReference type="PROSITE" id="PS51145">
    <property type="entry name" value="ZU5"/>
    <property type="match status" value="1"/>
</dbReference>
<feature type="domain" description="ZU5" evidence="2">
    <location>
        <begin position="185"/>
        <end position="331"/>
    </location>
</feature>
<keyword evidence="4" id="KW-1185">Reference proteome</keyword>
<proteinExistence type="predicted"/>
<dbReference type="InterPro" id="IPR000906">
    <property type="entry name" value="ZU5_dom"/>
</dbReference>
<dbReference type="Proteomes" id="UP001159405">
    <property type="component" value="Unassembled WGS sequence"/>
</dbReference>
<protein>
    <recommendedName>
        <fullName evidence="2">ZU5 domain-containing protein</fullName>
    </recommendedName>
</protein>
<accession>A0ABN8SKM8</accession>
<evidence type="ECO:0000313" key="3">
    <source>
        <dbReference type="EMBL" id="CAH3191009.1"/>
    </source>
</evidence>
<keyword evidence="1" id="KW-0472">Membrane</keyword>
<gene>
    <name evidence="3" type="ORF">PLOB_00049883</name>
</gene>
<evidence type="ECO:0000313" key="4">
    <source>
        <dbReference type="Proteomes" id="UP001159405"/>
    </source>
</evidence>
<evidence type="ECO:0000259" key="2">
    <source>
        <dbReference type="PROSITE" id="PS51145"/>
    </source>
</evidence>